<comment type="caution">
    <text evidence="9">The sequence shown here is derived from an EMBL/GenBank/DDBJ whole genome shotgun (WGS) entry which is preliminary data.</text>
</comment>
<evidence type="ECO:0000313" key="9">
    <source>
        <dbReference type="EMBL" id="GAA4263350.1"/>
    </source>
</evidence>
<feature type="transmembrane region" description="Helical" evidence="7">
    <location>
        <begin position="134"/>
        <end position="153"/>
    </location>
</feature>
<evidence type="ECO:0000256" key="6">
    <source>
        <dbReference type="ARBA" id="ARBA00023136"/>
    </source>
</evidence>
<dbReference type="SUPFAM" id="SSF161098">
    <property type="entry name" value="MetI-like"/>
    <property type="match status" value="1"/>
</dbReference>
<dbReference type="InterPro" id="IPR010065">
    <property type="entry name" value="AA_ABC_transptr_permease_3TM"/>
</dbReference>
<dbReference type="PANTHER" id="PTHR30614">
    <property type="entry name" value="MEMBRANE COMPONENT OF AMINO ACID ABC TRANSPORTER"/>
    <property type="match status" value="1"/>
</dbReference>
<dbReference type="PANTHER" id="PTHR30614:SF21">
    <property type="entry name" value="AMINO ACID ABC TRANSPORTER PERMEASE"/>
    <property type="match status" value="1"/>
</dbReference>
<dbReference type="InterPro" id="IPR035906">
    <property type="entry name" value="MetI-like_sf"/>
</dbReference>
<accession>A0ABP8DTI2</accession>
<name>A0ABP8DTI2_9ACTN</name>
<dbReference type="RefSeq" id="WP_345142537.1">
    <property type="nucleotide sequence ID" value="NZ_BAABAT010000067.1"/>
</dbReference>
<evidence type="ECO:0000256" key="2">
    <source>
        <dbReference type="ARBA" id="ARBA00022448"/>
    </source>
</evidence>
<dbReference type="Pfam" id="PF00528">
    <property type="entry name" value="BPD_transp_1"/>
    <property type="match status" value="1"/>
</dbReference>
<dbReference type="InterPro" id="IPR000515">
    <property type="entry name" value="MetI-like"/>
</dbReference>
<evidence type="ECO:0000256" key="1">
    <source>
        <dbReference type="ARBA" id="ARBA00004651"/>
    </source>
</evidence>
<feature type="transmembrane region" description="Helical" evidence="7">
    <location>
        <begin position="195"/>
        <end position="216"/>
    </location>
</feature>
<feature type="transmembrane region" description="Helical" evidence="7">
    <location>
        <begin position="21"/>
        <end position="40"/>
    </location>
</feature>
<dbReference type="PROSITE" id="PS50928">
    <property type="entry name" value="ABC_TM1"/>
    <property type="match status" value="1"/>
</dbReference>
<organism evidence="9 10">
    <name type="scientific">Dactylosporangium darangshiense</name>
    <dbReference type="NCBI Taxonomy" id="579108"/>
    <lineage>
        <taxon>Bacteria</taxon>
        <taxon>Bacillati</taxon>
        <taxon>Actinomycetota</taxon>
        <taxon>Actinomycetes</taxon>
        <taxon>Micromonosporales</taxon>
        <taxon>Micromonosporaceae</taxon>
        <taxon>Dactylosporangium</taxon>
    </lineage>
</organism>
<feature type="transmembrane region" description="Helical" evidence="7">
    <location>
        <begin position="111"/>
        <end position="128"/>
    </location>
</feature>
<keyword evidence="10" id="KW-1185">Reference proteome</keyword>
<keyword evidence="3" id="KW-1003">Cell membrane</keyword>
<evidence type="ECO:0000313" key="10">
    <source>
        <dbReference type="Proteomes" id="UP001500620"/>
    </source>
</evidence>
<feature type="transmembrane region" description="Helical" evidence="7">
    <location>
        <begin position="71"/>
        <end position="91"/>
    </location>
</feature>
<comment type="similarity">
    <text evidence="7">Belongs to the binding-protein-dependent transport system permease family.</text>
</comment>
<evidence type="ECO:0000259" key="8">
    <source>
        <dbReference type="PROSITE" id="PS50928"/>
    </source>
</evidence>
<sequence>MNLLHDVVGPQARRRTAVLEVGGYALLVILGWVAVARLAAHGELSTRAWEPFTEPGLWRLLGEGLLNNVRAAAAGMMLSLSLGILLALALLAPTRAIRWPARVLTEFFRSVPLLLLLYFTSLVLPAYGLRLSDFWFLTLALTVYNMAVIADIVRAGVLALPRGQSEGALALGFSPFTAMRLVILPQAIRAMSPALVSQLVILLKGTALAYVLGGYVELLRSATIVGQYFTRSALQALMVAAVLFMLVNLALSGLARLLERRQRRRYGLHTVARAGVELATVPAVTR</sequence>
<protein>
    <submittedName>
        <fullName evidence="9">Amino acid ABC transporter permease</fullName>
    </submittedName>
</protein>
<dbReference type="Proteomes" id="UP001500620">
    <property type="component" value="Unassembled WGS sequence"/>
</dbReference>
<comment type="subcellular location">
    <subcellularLocation>
        <location evidence="1 7">Cell membrane</location>
        <topology evidence="1 7">Multi-pass membrane protein</topology>
    </subcellularLocation>
</comment>
<dbReference type="NCBIfam" id="TIGR01726">
    <property type="entry name" value="HEQRo_perm_3TM"/>
    <property type="match status" value="1"/>
</dbReference>
<feature type="domain" description="ABC transmembrane type-1" evidence="8">
    <location>
        <begin position="65"/>
        <end position="255"/>
    </location>
</feature>
<keyword evidence="2 7" id="KW-0813">Transport</keyword>
<evidence type="ECO:0000256" key="7">
    <source>
        <dbReference type="RuleBase" id="RU363032"/>
    </source>
</evidence>
<dbReference type="CDD" id="cd06261">
    <property type="entry name" value="TM_PBP2"/>
    <property type="match status" value="1"/>
</dbReference>
<gene>
    <name evidence="9" type="ORF">GCM10022255_107110</name>
</gene>
<reference evidence="10" key="1">
    <citation type="journal article" date="2019" name="Int. J. Syst. Evol. Microbiol.">
        <title>The Global Catalogue of Microorganisms (GCM) 10K type strain sequencing project: providing services to taxonomists for standard genome sequencing and annotation.</title>
        <authorList>
            <consortium name="The Broad Institute Genomics Platform"/>
            <consortium name="The Broad Institute Genome Sequencing Center for Infectious Disease"/>
            <person name="Wu L."/>
            <person name="Ma J."/>
        </authorList>
    </citation>
    <scope>NUCLEOTIDE SEQUENCE [LARGE SCALE GENOMIC DNA]</scope>
    <source>
        <strain evidence="10">JCM 17441</strain>
    </source>
</reference>
<evidence type="ECO:0000256" key="3">
    <source>
        <dbReference type="ARBA" id="ARBA00022475"/>
    </source>
</evidence>
<dbReference type="InterPro" id="IPR043429">
    <property type="entry name" value="ArtM/GltK/GlnP/TcyL/YhdX-like"/>
</dbReference>
<dbReference type="EMBL" id="BAABAT010000067">
    <property type="protein sequence ID" value="GAA4263350.1"/>
    <property type="molecule type" value="Genomic_DNA"/>
</dbReference>
<proteinExistence type="inferred from homology"/>
<evidence type="ECO:0000256" key="4">
    <source>
        <dbReference type="ARBA" id="ARBA00022692"/>
    </source>
</evidence>
<keyword evidence="6 7" id="KW-0472">Membrane</keyword>
<keyword evidence="5 7" id="KW-1133">Transmembrane helix</keyword>
<evidence type="ECO:0000256" key="5">
    <source>
        <dbReference type="ARBA" id="ARBA00022989"/>
    </source>
</evidence>
<keyword evidence="4 7" id="KW-0812">Transmembrane</keyword>
<dbReference type="Gene3D" id="1.10.3720.10">
    <property type="entry name" value="MetI-like"/>
    <property type="match status" value="1"/>
</dbReference>
<feature type="transmembrane region" description="Helical" evidence="7">
    <location>
        <begin position="236"/>
        <end position="258"/>
    </location>
</feature>